<reference evidence="2 3" key="1">
    <citation type="submission" date="2011-07" db="EMBL/GenBank/DDBJ databases">
        <title>The complete genome of plasmid 3 of Emticicia oligotrophica DSM 17448.</title>
        <authorList>
            <consortium name="US DOE Joint Genome Institute (JGI-PGF)"/>
            <person name="Lucas S."/>
            <person name="Han J."/>
            <person name="Lapidus A."/>
            <person name="Bruce D."/>
            <person name="Goodwin L."/>
            <person name="Pitluck S."/>
            <person name="Peters L."/>
            <person name="Kyrpides N."/>
            <person name="Mavromatis K."/>
            <person name="Ivanova N."/>
            <person name="Ovchinnikova G."/>
            <person name="Teshima H."/>
            <person name="Detter J.C."/>
            <person name="Tapia R."/>
            <person name="Han C."/>
            <person name="Land M."/>
            <person name="Hauser L."/>
            <person name="Markowitz V."/>
            <person name="Cheng J.-F."/>
            <person name="Hugenholtz P."/>
            <person name="Woyke T."/>
            <person name="Wu D."/>
            <person name="Tindall B."/>
            <person name="Pomrenke H."/>
            <person name="Brambilla E."/>
            <person name="Klenk H.-P."/>
            <person name="Eisen J.A."/>
        </authorList>
    </citation>
    <scope>NUCLEOTIDE SEQUENCE [LARGE SCALE GENOMIC DNA]</scope>
    <source>
        <strain evidence="3">DSM 17448 / GPTSA100-15</strain>
        <plasmid evidence="2 3">pEMTOL03</plasmid>
    </source>
</reference>
<organism evidence="2 3">
    <name type="scientific">Emticicia oligotrophica (strain DSM 17448 / CIP 109782 / MTCC 6937 / GPTSA100-15)</name>
    <dbReference type="NCBI Taxonomy" id="929562"/>
    <lineage>
        <taxon>Bacteria</taxon>
        <taxon>Pseudomonadati</taxon>
        <taxon>Bacteroidota</taxon>
        <taxon>Cytophagia</taxon>
        <taxon>Cytophagales</taxon>
        <taxon>Leadbetterellaceae</taxon>
        <taxon>Emticicia</taxon>
    </lineage>
</organism>
<keyword evidence="2" id="KW-0614">Plasmid</keyword>
<dbReference type="Proteomes" id="UP000002875">
    <property type="component" value="Plasmid pEMTOL03"/>
</dbReference>
<evidence type="ECO:0000313" key="2">
    <source>
        <dbReference type="EMBL" id="AFK05693.1"/>
    </source>
</evidence>
<feature type="signal peptide" evidence="1">
    <location>
        <begin position="1"/>
        <end position="20"/>
    </location>
</feature>
<evidence type="ECO:0000256" key="1">
    <source>
        <dbReference type="SAM" id="SignalP"/>
    </source>
</evidence>
<keyword evidence="1" id="KW-0732">Signal</keyword>
<feature type="chain" id="PRO_5045115061" evidence="1">
    <location>
        <begin position="21"/>
        <end position="216"/>
    </location>
</feature>
<dbReference type="RefSeq" id="WP_015026359.1">
    <property type="nucleotide sequence ID" value="NC_018743.1"/>
</dbReference>
<keyword evidence="3" id="KW-1185">Reference proteome</keyword>
<geneLocation type="plasmid" evidence="2 3">
    <name>pEMTOL03</name>
</geneLocation>
<sequence>MKRIMLLVFVLISAFSYTNAQTSNNEDFIKSNKIIQLSDKLAISKLIEIKKSSKASQLVANELSRKGYTPTGEAFSIAGIYEGEKVELIVMDYQSKDKKSTAAQLYTKKGAKTYNAIIEFKAGAEPEKGYVEHFVNGKMQLQLTHSWTSCFFNTMLNRCGTIIDANAIWKNCKKYTPFKLGKFIDCVFKEARKQVDGWVSCFWNNLWSVAWICIWQ</sequence>
<dbReference type="EMBL" id="CP002964">
    <property type="protein sequence ID" value="AFK05693.1"/>
    <property type="molecule type" value="Genomic_DNA"/>
</dbReference>
<evidence type="ECO:0000313" key="3">
    <source>
        <dbReference type="Proteomes" id="UP000002875"/>
    </source>
</evidence>
<accession>A0ABN4AT14</accession>
<name>A0ABN4AT14_EMTOG</name>
<proteinExistence type="predicted"/>
<protein>
    <submittedName>
        <fullName evidence="2">Uncharacterized protein</fullName>
    </submittedName>
</protein>
<gene>
    <name evidence="2" type="ordered locus">Emtol_0063</name>
</gene>